<feature type="domain" description="CBS" evidence="4">
    <location>
        <begin position="270"/>
        <end position="322"/>
    </location>
</feature>
<dbReference type="AlphaFoldDB" id="A0A381X1Q9"/>
<name>A0A381X1Q9_9ZZZZ</name>
<comment type="similarity">
    <text evidence="1">Belongs to the SIS family. GutQ/KpsF subfamily.</text>
</comment>
<dbReference type="EMBL" id="UINC01013608">
    <property type="protein sequence ID" value="SVA58684.1"/>
    <property type="molecule type" value="Genomic_DNA"/>
</dbReference>
<dbReference type="CDD" id="cd05014">
    <property type="entry name" value="SIS_Kpsf"/>
    <property type="match status" value="1"/>
</dbReference>
<dbReference type="InterPro" id="IPR001347">
    <property type="entry name" value="SIS_dom"/>
</dbReference>
<evidence type="ECO:0000256" key="3">
    <source>
        <dbReference type="ARBA" id="ARBA00023122"/>
    </source>
</evidence>
<evidence type="ECO:0000256" key="2">
    <source>
        <dbReference type="ARBA" id="ARBA00022737"/>
    </source>
</evidence>
<dbReference type="CDD" id="cd04604">
    <property type="entry name" value="CBS_pair_SIS_assoc"/>
    <property type="match status" value="1"/>
</dbReference>
<sequence>MKDKNFIQDALNTIKIEGNAVLALRDQIKDDFERLCQAILDTKGKLILMGIGKSGHISQKISATLSSTGTPSFFIHPTEAAHGDLGMINKEDSILIISNSGETTEIISILPALKRSTPNIFTLTNNSQSTIAKAGKISISINANAEACPLDLTPTSSTTITLVFGDALALALLNHRGFTKDDFAKSHPAGQLGKKLTTLVKDIYTNEDDAPIVLESTLLKDALMVITEKKLGVTLVSNSKKITGIFTDGDLRRCLNQDIDLKKTQIGSMMTSKFKSISGDSLAIDAAEEMEQNKIFSLVVTSNSSNKTGIITMHQLLEAGII</sequence>
<reference evidence="6" key="1">
    <citation type="submission" date="2018-05" db="EMBL/GenBank/DDBJ databases">
        <authorList>
            <person name="Lanie J.A."/>
            <person name="Ng W.-L."/>
            <person name="Kazmierczak K.M."/>
            <person name="Andrzejewski T.M."/>
            <person name="Davidsen T.M."/>
            <person name="Wayne K.J."/>
            <person name="Tettelin H."/>
            <person name="Glass J.I."/>
            <person name="Rusch D."/>
            <person name="Podicherti R."/>
            <person name="Tsui H.-C.T."/>
            <person name="Winkler M.E."/>
        </authorList>
    </citation>
    <scope>NUCLEOTIDE SEQUENCE</scope>
</reference>
<dbReference type="NCBIfam" id="TIGR00393">
    <property type="entry name" value="kpsF"/>
    <property type="match status" value="1"/>
</dbReference>
<dbReference type="SUPFAM" id="SSF53697">
    <property type="entry name" value="SIS domain"/>
    <property type="match status" value="1"/>
</dbReference>
<dbReference type="InterPro" id="IPR000644">
    <property type="entry name" value="CBS_dom"/>
</dbReference>
<feature type="domain" description="CBS" evidence="4">
    <location>
        <begin position="204"/>
        <end position="261"/>
    </location>
</feature>
<gene>
    <name evidence="6" type="ORF">METZ01_LOCUS111538</name>
</gene>
<dbReference type="Gene3D" id="3.10.580.10">
    <property type="entry name" value="CBS-domain"/>
    <property type="match status" value="1"/>
</dbReference>
<dbReference type="InterPro" id="IPR046342">
    <property type="entry name" value="CBS_dom_sf"/>
</dbReference>
<accession>A0A381X1Q9</accession>
<organism evidence="6">
    <name type="scientific">marine metagenome</name>
    <dbReference type="NCBI Taxonomy" id="408172"/>
    <lineage>
        <taxon>unclassified sequences</taxon>
        <taxon>metagenomes</taxon>
        <taxon>ecological metagenomes</taxon>
    </lineage>
</organism>
<evidence type="ECO:0008006" key="7">
    <source>
        <dbReference type="Google" id="ProtNLM"/>
    </source>
</evidence>
<dbReference type="GO" id="GO:0016853">
    <property type="term" value="F:isomerase activity"/>
    <property type="evidence" value="ECO:0007669"/>
    <property type="project" value="InterPro"/>
</dbReference>
<evidence type="ECO:0000313" key="6">
    <source>
        <dbReference type="EMBL" id="SVA58684.1"/>
    </source>
</evidence>
<dbReference type="Pfam" id="PF01380">
    <property type="entry name" value="SIS"/>
    <property type="match status" value="1"/>
</dbReference>
<keyword evidence="2" id="KW-0677">Repeat</keyword>
<dbReference type="GO" id="GO:0005975">
    <property type="term" value="P:carbohydrate metabolic process"/>
    <property type="evidence" value="ECO:0007669"/>
    <property type="project" value="InterPro"/>
</dbReference>
<protein>
    <recommendedName>
        <fullName evidence="7">SIS domain-containing protein</fullName>
    </recommendedName>
</protein>
<dbReference type="InterPro" id="IPR035474">
    <property type="entry name" value="SIS_Kpsf"/>
</dbReference>
<dbReference type="PIRSF" id="PIRSF004692">
    <property type="entry name" value="KdsD_KpsF"/>
    <property type="match status" value="1"/>
</dbReference>
<dbReference type="Pfam" id="PF00571">
    <property type="entry name" value="CBS"/>
    <property type="match status" value="2"/>
</dbReference>
<dbReference type="GO" id="GO:1901135">
    <property type="term" value="P:carbohydrate derivative metabolic process"/>
    <property type="evidence" value="ECO:0007669"/>
    <property type="project" value="InterPro"/>
</dbReference>
<evidence type="ECO:0000259" key="4">
    <source>
        <dbReference type="PROSITE" id="PS51371"/>
    </source>
</evidence>
<evidence type="ECO:0000256" key="1">
    <source>
        <dbReference type="ARBA" id="ARBA00008165"/>
    </source>
</evidence>
<keyword evidence="3" id="KW-0129">CBS domain</keyword>
<evidence type="ECO:0000259" key="5">
    <source>
        <dbReference type="PROSITE" id="PS51464"/>
    </source>
</evidence>
<proteinExistence type="inferred from homology"/>
<dbReference type="PROSITE" id="PS51464">
    <property type="entry name" value="SIS"/>
    <property type="match status" value="1"/>
</dbReference>
<dbReference type="PROSITE" id="PS51371">
    <property type="entry name" value="CBS"/>
    <property type="match status" value="2"/>
</dbReference>
<dbReference type="InterPro" id="IPR046348">
    <property type="entry name" value="SIS_dom_sf"/>
</dbReference>
<dbReference type="SUPFAM" id="SSF54631">
    <property type="entry name" value="CBS-domain pair"/>
    <property type="match status" value="1"/>
</dbReference>
<dbReference type="GO" id="GO:0097367">
    <property type="term" value="F:carbohydrate derivative binding"/>
    <property type="evidence" value="ECO:0007669"/>
    <property type="project" value="InterPro"/>
</dbReference>
<feature type="domain" description="SIS" evidence="5">
    <location>
        <begin position="35"/>
        <end position="178"/>
    </location>
</feature>
<dbReference type="FunFam" id="3.40.50.10490:FF:000011">
    <property type="entry name" value="Arabinose 5-phosphate isomerase"/>
    <property type="match status" value="1"/>
</dbReference>
<dbReference type="PANTHER" id="PTHR42745:SF1">
    <property type="entry name" value="ARABINOSE 5-PHOSPHATE ISOMERASE KDSD"/>
    <property type="match status" value="1"/>
</dbReference>
<dbReference type="InterPro" id="IPR004800">
    <property type="entry name" value="KdsD/KpsF-type"/>
</dbReference>
<dbReference type="Gene3D" id="3.40.50.10490">
    <property type="entry name" value="Glucose-6-phosphate isomerase like protein, domain 1"/>
    <property type="match status" value="1"/>
</dbReference>
<dbReference type="PANTHER" id="PTHR42745">
    <property type="match status" value="1"/>
</dbReference>
<dbReference type="InterPro" id="IPR050986">
    <property type="entry name" value="GutQ/KpsF_isomerases"/>
</dbReference>